<evidence type="ECO:0000313" key="2">
    <source>
        <dbReference type="EMBL" id="MED6169106.1"/>
    </source>
</evidence>
<keyword evidence="3" id="KW-1185">Reference proteome</keyword>
<reference evidence="2 3" key="1">
    <citation type="journal article" date="2023" name="Plants (Basel)">
        <title>Bridging the Gap: Combining Genomics and Transcriptomics Approaches to Understand Stylosanthes scabra, an Orphan Legume from the Brazilian Caatinga.</title>
        <authorList>
            <person name="Ferreira-Neto J.R.C."/>
            <person name="da Silva M.D."/>
            <person name="Binneck E."/>
            <person name="de Melo N.F."/>
            <person name="da Silva R.H."/>
            <person name="de Melo A.L.T.M."/>
            <person name="Pandolfi V."/>
            <person name="Bustamante F.O."/>
            <person name="Brasileiro-Vidal A.C."/>
            <person name="Benko-Iseppon A.M."/>
        </authorList>
    </citation>
    <scope>NUCLEOTIDE SEQUENCE [LARGE SCALE GENOMIC DNA]</scope>
    <source>
        <tissue evidence="2">Leaves</tissue>
    </source>
</reference>
<organism evidence="2 3">
    <name type="scientific">Stylosanthes scabra</name>
    <dbReference type="NCBI Taxonomy" id="79078"/>
    <lineage>
        <taxon>Eukaryota</taxon>
        <taxon>Viridiplantae</taxon>
        <taxon>Streptophyta</taxon>
        <taxon>Embryophyta</taxon>
        <taxon>Tracheophyta</taxon>
        <taxon>Spermatophyta</taxon>
        <taxon>Magnoliopsida</taxon>
        <taxon>eudicotyledons</taxon>
        <taxon>Gunneridae</taxon>
        <taxon>Pentapetalae</taxon>
        <taxon>rosids</taxon>
        <taxon>fabids</taxon>
        <taxon>Fabales</taxon>
        <taxon>Fabaceae</taxon>
        <taxon>Papilionoideae</taxon>
        <taxon>50 kb inversion clade</taxon>
        <taxon>dalbergioids sensu lato</taxon>
        <taxon>Dalbergieae</taxon>
        <taxon>Pterocarpus clade</taxon>
        <taxon>Stylosanthes</taxon>
    </lineage>
</organism>
<evidence type="ECO:0000313" key="3">
    <source>
        <dbReference type="Proteomes" id="UP001341840"/>
    </source>
</evidence>
<dbReference type="Proteomes" id="UP001341840">
    <property type="component" value="Unassembled WGS sequence"/>
</dbReference>
<name>A0ABU6VA92_9FABA</name>
<protein>
    <submittedName>
        <fullName evidence="2">Uncharacterized protein</fullName>
    </submittedName>
</protein>
<sequence>MENGELEMKMGDMKTCLKMELKRNCISLAPSFFNKHLKTIRGNFSAWKLESNLGEECFVLLLVQLPHEAIKKLFSQEHANLGFWNATTTVFGRPCGGGFRHNGGGNADVQSHERKKEKHCSSLSP</sequence>
<gene>
    <name evidence="2" type="ORF">PIB30_018237</name>
</gene>
<feature type="region of interest" description="Disordered" evidence="1">
    <location>
        <begin position="102"/>
        <end position="125"/>
    </location>
</feature>
<dbReference type="EMBL" id="JASCZI010151089">
    <property type="protein sequence ID" value="MED6169106.1"/>
    <property type="molecule type" value="Genomic_DNA"/>
</dbReference>
<proteinExistence type="predicted"/>
<comment type="caution">
    <text evidence="2">The sequence shown here is derived from an EMBL/GenBank/DDBJ whole genome shotgun (WGS) entry which is preliminary data.</text>
</comment>
<evidence type="ECO:0000256" key="1">
    <source>
        <dbReference type="SAM" id="MobiDB-lite"/>
    </source>
</evidence>
<accession>A0ABU6VA92</accession>